<accession>A0A1I0FU04</accession>
<dbReference type="Pfam" id="PF13426">
    <property type="entry name" value="PAS_9"/>
    <property type="match status" value="2"/>
</dbReference>
<dbReference type="CDD" id="cd00130">
    <property type="entry name" value="PAS"/>
    <property type="match status" value="2"/>
</dbReference>
<dbReference type="InterPro" id="IPR005467">
    <property type="entry name" value="His_kinase_dom"/>
</dbReference>
<feature type="domain" description="PAS" evidence="8">
    <location>
        <begin position="141"/>
        <end position="200"/>
    </location>
</feature>
<dbReference type="InterPro" id="IPR003594">
    <property type="entry name" value="HATPase_dom"/>
</dbReference>
<dbReference type="Gene3D" id="3.30.565.10">
    <property type="entry name" value="Histidine kinase-like ATPase, C-terminal domain"/>
    <property type="match status" value="1"/>
</dbReference>
<dbReference type="NCBIfam" id="TIGR00229">
    <property type="entry name" value="sensory_box"/>
    <property type="match status" value="2"/>
</dbReference>
<dbReference type="Gene3D" id="3.30.450.20">
    <property type="entry name" value="PAS domain"/>
    <property type="match status" value="2"/>
</dbReference>
<dbReference type="CDD" id="cd00082">
    <property type="entry name" value="HisKA"/>
    <property type="match status" value="1"/>
</dbReference>
<sequence>MEPSPVSIESYAESERFQLFVASVTDYALYMLSPEGRVCSWNAGAQRFKGYTAEEIIGQHFSRFYTEEDRAANIPFKALQTAINEGRFEDEGWRVRKDGNRFWASIVIDPIRDTKGTLIGFAKITRDITERKKATEALHASEEQFRLLVESVTDYAIYMLSVDGTITNWNPGARRITGFTQTEAVGTHFSRFYIEEDKAEGLPLVALQTAEAEGRFEGEGWRVRKDGSRFWANVVIGPIRNDLGELIGFAKITRDITEKREAEQALERAKEALFQSQKLEAIGKLTGGIAHDFNNLLNVIVNGIEILIKEAQTPTSTRMIESMQRAAAQGTMLTQQLLTFARKQPLKQDKYNLNHVIRSFEPVLRRANKSSIEFEVKLDPLLPPVIIDAPHFEAALLNLVINARDATPDGGAITLSTEQLELGEKEINELPAGCYVKVTVKDTGTGMSPEVAAQAVEPFFTTKDVGKGSGLGLSQVYGTIKQFDGDMVIETTVGRGTAISLFVPALEGDTNEGSGGLASGNEKALVVDDQADVLDITIELFRNMGYDVLSANTGENALEILKKTPDIDVLFSDVVMPGMSGIDLAREARSLLPNIKVILASGYTFPASRAENPPMENFRFIRKPYRISEIAKMLRMAD</sequence>
<dbReference type="SUPFAM" id="SSF52172">
    <property type="entry name" value="CheY-like"/>
    <property type="match status" value="1"/>
</dbReference>
<dbReference type="InterPro" id="IPR001789">
    <property type="entry name" value="Sig_transdc_resp-reg_receiver"/>
</dbReference>
<keyword evidence="3 4" id="KW-0597">Phosphoprotein</keyword>
<dbReference type="InterPro" id="IPR036890">
    <property type="entry name" value="HATPase_C_sf"/>
</dbReference>
<dbReference type="InterPro" id="IPR003661">
    <property type="entry name" value="HisK_dim/P_dom"/>
</dbReference>
<feature type="coiled-coil region" evidence="5">
    <location>
        <begin position="252"/>
        <end position="279"/>
    </location>
</feature>
<dbReference type="PROSITE" id="PS50109">
    <property type="entry name" value="HIS_KIN"/>
    <property type="match status" value="1"/>
</dbReference>
<dbReference type="PRINTS" id="PR00344">
    <property type="entry name" value="BCTRLSENSOR"/>
</dbReference>
<evidence type="ECO:0000313" key="10">
    <source>
        <dbReference type="EMBL" id="SET62006.1"/>
    </source>
</evidence>
<dbReference type="GO" id="GO:0000155">
    <property type="term" value="F:phosphorelay sensor kinase activity"/>
    <property type="evidence" value="ECO:0007669"/>
    <property type="project" value="InterPro"/>
</dbReference>
<dbReference type="SUPFAM" id="SSF47384">
    <property type="entry name" value="Homodimeric domain of signal transducing histidine kinase"/>
    <property type="match status" value="1"/>
</dbReference>
<evidence type="ECO:0000259" key="7">
    <source>
        <dbReference type="PROSITE" id="PS50110"/>
    </source>
</evidence>
<dbReference type="Pfam" id="PF02518">
    <property type="entry name" value="HATPase_c"/>
    <property type="match status" value="1"/>
</dbReference>
<dbReference type="OrthoDB" id="1931120at2"/>
<dbReference type="InterPro" id="IPR000014">
    <property type="entry name" value="PAS"/>
</dbReference>
<feature type="modified residue" description="4-aspartylphosphate" evidence="4">
    <location>
        <position position="573"/>
    </location>
</feature>
<dbReference type="SMART" id="SM00388">
    <property type="entry name" value="HisKA"/>
    <property type="match status" value="1"/>
</dbReference>
<keyword evidence="10" id="KW-0418">Kinase</keyword>
<feature type="domain" description="PAS" evidence="8">
    <location>
        <begin position="13"/>
        <end position="86"/>
    </location>
</feature>
<dbReference type="SMART" id="SM00091">
    <property type="entry name" value="PAS"/>
    <property type="match status" value="2"/>
</dbReference>
<dbReference type="InterPro" id="IPR035965">
    <property type="entry name" value="PAS-like_dom_sf"/>
</dbReference>
<dbReference type="SMART" id="SM00448">
    <property type="entry name" value="REC"/>
    <property type="match status" value="1"/>
</dbReference>
<dbReference type="InterPro" id="IPR001610">
    <property type="entry name" value="PAC"/>
</dbReference>
<keyword evidence="10" id="KW-0808">Transferase</keyword>
<dbReference type="InterPro" id="IPR036097">
    <property type="entry name" value="HisK_dim/P_sf"/>
</dbReference>
<dbReference type="PROSITE" id="PS50110">
    <property type="entry name" value="RESPONSE_REGULATORY"/>
    <property type="match status" value="1"/>
</dbReference>
<evidence type="ECO:0000259" key="9">
    <source>
        <dbReference type="PROSITE" id="PS50113"/>
    </source>
</evidence>
<dbReference type="SMART" id="SM00387">
    <property type="entry name" value="HATPase_c"/>
    <property type="match status" value="1"/>
</dbReference>
<evidence type="ECO:0000256" key="3">
    <source>
        <dbReference type="ARBA" id="ARBA00022553"/>
    </source>
</evidence>
<protein>
    <recommendedName>
        <fullName evidence="2">histidine kinase</fullName>
        <ecNumber evidence="2">2.7.13.3</ecNumber>
    </recommendedName>
</protein>
<feature type="domain" description="Histidine kinase" evidence="6">
    <location>
        <begin position="288"/>
        <end position="507"/>
    </location>
</feature>
<dbReference type="Pfam" id="PF00072">
    <property type="entry name" value="Response_reg"/>
    <property type="match status" value="1"/>
</dbReference>
<dbReference type="PROSITE" id="PS50112">
    <property type="entry name" value="PAS"/>
    <property type="match status" value="2"/>
</dbReference>
<comment type="catalytic activity">
    <reaction evidence="1">
        <text>ATP + protein L-histidine = ADP + protein N-phospho-L-histidine.</text>
        <dbReference type="EC" id="2.7.13.3"/>
    </reaction>
</comment>
<proteinExistence type="predicted"/>
<dbReference type="PANTHER" id="PTHR43065">
    <property type="entry name" value="SENSOR HISTIDINE KINASE"/>
    <property type="match status" value="1"/>
</dbReference>
<dbReference type="Gene3D" id="1.10.287.130">
    <property type="match status" value="1"/>
</dbReference>
<evidence type="ECO:0000313" key="11">
    <source>
        <dbReference type="Proteomes" id="UP000183339"/>
    </source>
</evidence>
<dbReference type="SUPFAM" id="SSF55874">
    <property type="entry name" value="ATPase domain of HSP90 chaperone/DNA topoisomerase II/histidine kinase"/>
    <property type="match status" value="1"/>
</dbReference>
<dbReference type="SMART" id="SM00086">
    <property type="entry name" value="PAC"/>
    <property type="match status" value="2"/>
</dbReference>
<dbReference type="InterPro" id="IPR004358">
    <property type="entry name" value="Sig_transdc_His_kin-like_C"/>
</dbReference>
<dbReference type="PROSITE" id="PS50113">
    <property type="entry name" value="PAC"/>
    <property type="match status" value="2"/>
</dbReference>
<organism evidence="10 11">
    <name type="scientific">Nitrosospira multiformis</name>
    <dbReference type="NCBI Taxonomy" id="1231"/>
    <lineage>
        <taxon>Bacteria</taxon>
        <taxon>Pseudomonadati</taxon>
        <taxon>Pseudomonadota</taxon>
        <taxon>Betaproteobacteria</taxon>
        <taxon>Nitrosomonadales</taxon>
        <taxon>Nitrosomonadaceae</taxon>
        <taxon>Nitrosospira</taxon>
    </lineage>
</organism>
<evidence type="ECO:0000256" key="2">
    <source>
        <dbReference type="ARBA" id="ARBA00012438"/>
    </source>
</evidence>
<evidence type="ECO:0000259" key="6">
    <source>
        <dbReference type="PROSITE" id="PS50109"/>
    </source>
</evidence>
<dbReference type="InterPro" id="IPR011006">
    <property type="entry name" value="CheY-like_superfamily"/>
</dbReference>
<dbReference type="InterPro" id="IPR000700">
    <property type="entry name" value="PAS-assoc_C"/>
</dbReference>
<evidence type="ECO:0000256" key="4">
    <source>
        <dbReference type="PROSITE-ProRule" id="PRU00169"/>
    </source>
</evidence>
<feature type="domain" description="PAC" evidence="9">
    <location>
        <begin position="216"/>
        <end position="268"/>
    </location>
</feature>
<dbReference type="SUPFAM" id="SSF55785">
    <property type="entry name" value="PYP-like sensor domain (PAS domain)"/>
    <property type="match status" value="2"/>
</dbReference>
<dbReference type="PANTHER" id="PTHR43065:SF49">
    <property type="entry name" value="HISTIDINE KINASE"/>
    <property type="match status" value="1"/>
</dbReference>
<evidence type="ECO:0000256" key="1">
    <source>
        <dbReference type="ARBA" id="ARBA00000085"/>
    </source>
</evidence>
<feature type="domain" description="PAC" evidence="9">
    <location>
        <begin position="88"/>
        <end position="140"/>
    </location>
</feature>
<dbReference type="AlphaFoldDB" id="A0A1I0FU04"/>
<dbReference type="Proteomes" id="UP000183339">
    <property type="component" value="Unassembled WGS sequence"/>
</dbReference>
<dbReference type="EMBL" id="FOHI01000010">
    <property type="protein sequence ID" value="SET62006.1"/>
    <property type="molecule type" value="Genomic_DNA"/>
</dbReference>
<dbReference type="EC" id="2.7.13.3" evidence="2"/>
<keyword evidence="5" id="KW-0175">Coiled coil</keyword>
<dbReference type="Gene3D" id="3.40.50.2300">
    <property type="match status" value="1"/>
</dbReference>
<dbReference type="Pfam" id="PF00512">
    <property type="entry name" value="HisKA"/>
    <property type="match status" value="1"/>
</dbReference>
<dbReference type="RefSeq" id="WP_074709115.1">
    <property type="nucleotide sequence ID" value="NZ_FOHI01000010.1"/>
</dbReference>
<evidence type="ECO:0000259" key="8">
    <source>
        <dbReference type="PROSITE" id="PS50112"/>
    </source>
</evidence>
<name>A0A1I0FU04_9PROT</name>
<gene>
    <name evidence="10" type="ORF">SAMN05216412_11065</name>
</gene>
<reference evidence="10 11" key="1">
    <citation type="submission" date="2016-10" db="EMBL/GenBank/DDBJ databases">
        <authorList>
            <person name="de Groot N.N."/>
        </authorList>
    </citation>
    <scope>NUCLEOTIDE SEQUENCE [LARGE SCALE GENOMIC DNA]</scope>
    <source>
        <strain evidence="10 11">Nl7</strain>
    </source>
</reference>
<evidence type="ECO:0000256" key="5">
    <source>
        <dbReference type="SAM" id="Coils"/>
    </source>
</evidence>
<feature type="domain" description="Response regulatory" evidence="7">
    <location>
        <begin position="523"/>
        <end position="638"/>
    </location>
</feature>